<evidence type="ECO:0000313" key="4">
    <source>
        <dbReference type="Proteomes" id="UP000813824"/>
    </source>
</evidence>
<feature type="domain" description="Alpha/beta hydrolase fold-3" evidence="2">
    <location>
        <begin position="142"/>
        <end position="383"/>
    </location>
</feature>
<name>A0A8K0UJY4_9AGAR</name>
<evidence type="ECO:0000259" key="2">
    <source>
        <dbReference type="Pfam" id="PF07859"/>
    </source>
</evidence>
<dbReference type="AlphaFoldDB" id="A0A8K0UJY4"/>
<dbReference type="SUPFAM" id="SSF53474">
    <property type="entry name" value="alpha/beta-Hydrolases"/>
    <property type="match status" value="1"/>
</dbReference>
<dbReference type="PANTHER" id="PTHR48081">
    <property type="entry name" value="AB HYDROLASE SUPERFAMILY PROTEIN C4A8.06C"/>
    <property type="match status" value="1"/>
</dbReference>
<dbReference type="Pfam" id="PF07859">
    <property type="entry name" value="Abhydrolase_3"/>
    <property type="match status" value="1"/>
</dbReference>
<organism evidence="3 4">
    <name type="scientific">Cristinia sonorae</name>
    <dbReference type="NCBI Taxonomy" id="1940300"/>
    <lineage>
        <taxon>Eukaryota</taxon>
        <taxon>Fungi</taxon>
        <taxon>Dikarya</taxon>
        <taxon>Basidiomycota</taxon>
        <taxon>Agaricomycotina</taxon>
        <taxon>Agaricomycetes</taxon>
        <taxon>Agaricomycetidae</taxon>
        <taxon>Agaricales</taxon>
        <taxon>Pleurotineae</taxon>
        <taxon>Stephanosporaceae</taxon>
        <taxon>Cristinia</taxon>
    </lineage>
</organism>
<accession>A0A8K0UJY4</accession>
<gene>
    <name evidence="3" type="ORF">BXZ70DRAFT_976021</name>
</gene>
<dbReference type="EMBL" id="JAEVFJ010000027">
    <property type="protein sequence ID" value="KAH8093900.1"/>
    <property type="molecule type" value="Genomic_DNA"/>
</dbReference>
<dbReference type="PANTHER" id="PTHR48081:SF26">
    <property type="entry name" value="ALPHA_BETA HYDROLASE FOLD-3 DOMAIN-CONTAINING PROTEIN"/>
    <property type="match status" value="1"/>
</dbReference>
<dbReference type="OrthoDB" id="2152029at2759"/>
<dbReference type="GO" id="GO:0016787">
    <property type="term" value="F:hydrolase activity"/>
    <property type="evidence" value="ECO:0007669"/>
    <property type="project" value="UniProtKB-KW"/>
</dbReference>
<reference evidence="3" key="1">
    <citation type="journal article" date="2021" name="New Phytol.">
        <title>Evolutionary innovations through gain and loss of genes in the ectomycorrhizal Boletales.</title>
        <authorList>
            <person name="Wu G."/>
            <person name="Miyauchi S."/>
            <person name="Morin E."/>
            <person name="Kuo A."/>
            <person name="Drula E."/>
            <person name="Varga T."/>
            <person name="Kohler A."/>
            <person name="Feng B."/>
            <person name="Cao Y."/>
            <person name="Lipzen A."/>
            <person name="Daum C."/>
            <person name="Hundley H."/>
            <person name="Pangilinan J."/>
            <person name="Johnson J."/>
            <person name="Barry K."/>
            <person name="LaButti K."/>
            <person name="Ng V."/>
            <person name="Ahrendt S."/>
            <person name="Min B."/>
            <person name="Choi I.G."/>
            <person name="Park H."/>
            <person name="Plett J.M."/>
            <person name="Magnuson J."/>
            <person name="Spatafora J.W."/>
            <person name="Nagy L.G."/>
            <person name="Henrissat B."/>
            <person name="Grigoriev I.V."/>
            <person name="Yang Z.L."/>
            <person name="Xu J."/>
            <person name="Martin F.M."/>
        </authorList>
    </citation>
    <scope>NUCLEOTIDE SEQUENCE</scope>
    <source>
        <strain evidence="3">KKN 215</strain>
    </source>
</reference>
<evidence type="ECO:0000256" key="1">
    <source>
        <dbReference type="ARBA" id="ARBA00022801"/>
    </source>
</evidence>
<dbReference type="Gene3D" id="3.40.50.1820">
    <property type="entry name" value="alpha/beta hydrolase"/>
    <property type="match status" value="1"/>
</dbReference>
<dbReference type="InterPro" id="IPR029058">
    <property type="entry name" value="AB_hydrolase_fold"/>
</dbReference>
<keyword evidence="4" id="KW-1185">Reference proteome</keyword>
<dbReference type="InterPro" id="IPR050300">
    <property type="entry name" value="GDXG_lipolytic_enzyme"/>
</dbReference>
<dbReference type="Proteomes" id="UP000813824">
    <property type="component" value="Unassembled WGS sequence"/>
</dbReference>
<evidence type="ECO:0000313" key="3">
    <source>
        <dbReference type="EMBL" id="KAH8093900.1"/>
    </source>
</evidence>
<sequence length="404" mass="44592">MFGPYFFHKQPWKGVFIAYQVTSLAVRVPVWLVLSALSLTRGHLAWSMKQAFMIRLLKYYLYLAVRSGARLRNVPTHLALIDNVDTKGLWVAPTPHLIVGEVKTWAANAGVECIRIPGYWQEPKDSNRPIGDKPRPGEKVIYHLHGGGYTTGSAHPTDPTGNIPRGIMQHAKSVTRAFSIEYRLSKGPPLFESADPFPAALLDAIAGYNYLVNEVGFAPENVILEGDSAGANLALALTRYLIENQSQTESPNVTLPPPPGELILCSPWSDIGDSDIVPGSSIYRNIPYDFIDITRHGTLTSKQNFLGSLGFAAANSNRYISPGSTAATMEPLSFKGFPRTFITAGDAEVLLDQILVLRDRMVADLGDGQVEYYEAPGGIHDYLVFTWHEPTRLETLRRIADWLA</sequence>
<comment type="caution">
    <text evidence="3">The sequence shown here is derived from an EMBL/GenBank/DDBJ whole genome shotgun (WGS) entry which is preliminary data.</text>
</comment>
<dbReference type="InterPro" id="IPR013094">
    <property type="entry name" value="AB_hydrolase_3"/>
</dbReference>
<keyword evidence="1" id="KW-0378">Hydrolase</keyword>
<proteinExistence type="predicted"/>
<protein>
    <submittedName>
        <fullName evidence="3">Alpha/beta-hydrolase</fullName>
    </submittedName>
</protein>